<dbReference type="EMBL" id="LT960614">
    <property type="protein sequence ID" value="SON54126.1"/>
    <property type="molecule type" value="Genomic_DNA"/>
</dbReference>
<protein>
    <recommendedName>
        <fullName evidence="3">Tellurite resistance protein TerB</fullName>
    </recommendedName>
</protein>
<dbReference type="SUPFAM" id="SSF158682">
    <property type="entry name" value="TerB-like"/>
    <property type="match status" value="1"/>
</dbReference>
<evidence type="ECO:0008006" key="3">
    <source>
        <dbReference type="Google" id="ProtNLM"/>
    </source>
</evidence>
<sequence length="137" mass="14873">MKSLSTHEALIYAMVTTSAADHAMSAAEFSRIRSTLALLPCFEGFVGDVSAIAQHCVQTLSEDHGIDSILDAIDVALTPPLKETAYALAVDVAAADVSVKQEELVFLEMMEDRFEIDKLVVAAIERSARVRHRRAGL</sequence>
<dbReference type="RefSeq" id="WP_245884138.1">
    <property type="nucleotide sequence ID" value="NZ_LT960614.1"/>
</dbReference>
<dbReference type="AlphaFoldDB" id="A0A2C9D1L2"/>
<keyword evidence="2" id="KW-1185">Reference proteome</keyword>
<dbReference type="Gene3D" id="1.10.3680.10">
    <property type="entry name" value="TerB-like"/>
    <property type="match status" value="1"/>
</dbReference>
<dbReference type="InterPro" id="IPR029024">
    <property type="entry name" value="TerB-like"/>
</dbReference>
<organism evidence="1 2">
    <name type="scientific">Hartmannibacter diazotrophicus</name>
    <dbReference type="NCBI Taxonomy" id="1482074"/>
    <lineage>
        <taxon>Bacteria</taxon>
        <taxon>Pseudomonadati</taxon>
        <taxon>Pseudomonadota</taxon>
        <taxon>Alphaproteobacteria</taxon>
        <taxon>Hyphomicrobiales</taxon>
        <taxon>Pleomorphomonadaceae</taxon>
        <taxon>Hartmannibacter</taxon>
    </lineage>
</organism>
<evidence type="ECO:0000313" key="2">
    <source>
        <dbReference type="Proteomes" id="UP000223606"/>
    </source>
</evidence>
<name>A0A2C9D1L2_9HYPH</name>
<evidence type="ECO:0000313" key="1">
    <source>
        <dbReference type="EMBL" id="SON54126.1"/>
    </source>
</evidence>
<dbReference type="KEGG" id="hdi:HDIA_0585"/>
<accession>A0A2C9D1L2</accession>
<gene>
    <name evidence="1" type="ORF">HDIA_0585</name>
</gene>
<dbReference type="Proteomes" id="UP000223606">
    <property type="component" value="Chromosome 1"/>
</dbReference>
<reference evidence="2" key="1">
    <citation type="submission" date="2017-09" db="EMBL/GenBank/DDBJ databases">
        <title>Genome sequence of Nannocystis excedens DSM 71.</title>
        <authorList>
            <person name="Blom J."/>
        </authorList>
    </citation>
    <scope>NUCLEOTIDE SEQUENCE [LARGE SCALE GENOMIC DNA]</scope>
    <source>
        <strain evidence="2">type strain: E19</strain>
    </source>
</reference>
<proteinExistence type="predicted"/>